<dbReference type="OrthoDB" id="184452at2"/>
<accession>A0A1W1I9C9</accession>
<evidence type="ECO:0000259" key="1">
    <source>
        <dbReference type="Pfam" id="PF06439"/>
    </source>
</evidence>
<dbReference type="InterPro" id="IPR010496">
    <property type="entry name" value="AL/BT2_dom"/>
</dbReference>
<keyword evidence="3" id="KW-1185">Reference proteome</keyword>
<protein>
    <recommendedName>
        <fullName evidence="1">3-keto-alpha-glucoside-1,2-lyase/3-keto-2-hydroxy-glucal hydratase domain-containing protein</fullName>
    </recommendedName>
</protein>
<dbReference type="AlphaFoldDB" id="A0A1W1I9C9"/>
<dbReference type="Proteomes" id="UP000192042">
    <property type="component" value="Chromosome I"/>
</dbReference>
<organism evidence="2 3">
    <name type="scientific">Nitrospira japonica</name>
    <dbReference type="NCBI Taxonomy" id="1325564"/>
    <lineage>
        <taxon>Bacteria</taxon>
        <taxon>Pseudomonadati</taxon>
        <taxon>Nitrospirota</taxon>
        <taxon>Nitrospiria</taxon>
        <taxon>Nitrospirales</taxon>
        <taxon>Nitrospiraceae</taxon>
        <taxon>Nitrospira</taxon>
    </lineage>
</organism>
<evidence type="ECO:0000313" key="3">
    <source>
        <dbReference type="Proteomes" id="UP000192042"/>
    </source>
</evidence>
<dbReference type="GO" id="GO:0016787">
    <property type="term" value="F:hydrolase activity"/>
    <property type="evidence" value="ECO:0007669"/>
    <property type="project" value="InterPro"/>
</dbReference>
<dbReference type="EMBL" id="LT828648">
    <property type="protein sequence ID" value="SLM49648.1"/>
    <property type="molecule type" value="Genomic_DNA"/>
</dbReference>
<dbReference type="Gene3D" id="2.60.120.560">
    <property type="entry name" value="Exo-inulinase, domain 1"/>
    <property type="match status" value="1"/>
</dbReference>
<sequence length="317" mass="34444">MIRLLGIGVLGVACVIAELLSPIRVPAAPTQTSSSVDFTGRWDLTTRGANGLSSAWLEIDATTADKIQGRLVWLYGGADPIYDIIIDDRTVTFHHSGTGEHLIFTARLVDDRLEGVASGARSQVQWTGIRAPDLHASGQSDWEYPRSLMNGRDLSGWVPRSGRDPRCWRVEKEILFNESPCTDLVSELRFSDFQLHVEFQLRDGGGSGVYLRGRYEVQIGNDAGMPATSRTTGAIFGQLSPSSSEAKPLGEWQALDVTIVGRNVTVAVNGRRVISESDIPGITGAALDSHEELPGPIMLQGDHGRVAFRNILLTPAR</sequence>
<name>A0A1W1I9C9_9BACT</name>
<dbReference type="RefSeq" id="WP_080887838.1">
    <property type="nucleotide sequence ID" value="NZ_LT828648.1"/>
</dbReference>
<gene>
    <name evidence="2" type="ORF">NSJP_3481</name>
</gene>
<evidence type="ECO:0000313" key="2">
    <source>
        <dbReference type="EMBL" id="SLM49648.1"/>
    </source>
</evidence>
<proteinExistence type="predicted"/>
<feature type="domain" description="3-keto-alpha-glucoside-1,2-lyase/3-keto-2-hydroxy-glucal hydratase" evidence="1">
    <location>
        <begin position="146"/>
        <end position="312"/>
    </location>
</feature>
<reference evidence="2 3" key="1">
    <citation type="submission" date="2017-03" db="EMBL/GenBank/DDBJ databases">
        <authorList>
            <person name="Afonso C.L."/>
            <person name="Miller P.J."/>
            <person name="Scott M.A."/>
            <person name="Spackman E."/>
            <person name="Goraichik I."/>
            <person name="Dimitrov K.M."/>
            <person name="Suarez D.L."/>
            <person name="Swayne D.E."/>
        </authorList>
    </citation>
    <scope>NUCLEOTIDE SEQUENCE [LARGE SCALE GENOMIC DNA]</scope>
    <source>
        <strain evidence="2">Genome sequencing of Nitrospira japonica strain NJ11</strain>
    </source>
</reference>
<dbReference type="KEGG" id="nja:NSJP_3481"/>
<dbReference type="Pfam" id="PF06439">
    <property type="entry name" value="3keto-disac_hyd"/>
    <property type="match status" value="1"/>
</dbReference>
<dbReference type="STRING" id="1325564.NSJP_3481"/>